<accession>A0A6G0TBS2</accession>
<dbReference type="PANTHER" id="PTHR46585:SF1">
    <property type="entry name" value="CHROMO DOMAIN-CONTAINING PROTEIN"/>
    <property type="match status" value="1"/>
</dbReference>
<dbReference type="Proteomes" id="UP000475862">
    <property type="component" value="Unassembled WGS sequence"/>
</dbReference>
<organism evidence="1 2">
    <name type="scientific">Aphis glycines</name>
    <name type="common">Soybean aphid</name>
    <dbReference type="NCBI Taxonomy" id="307491"/>
    <lineage>
        <taxon>Eukaryota</taxon>
        <taxon>Metazoa</taxon>
        <taxon>Ecdysozoa</taxon>
        <taxon>Arthropoda</taxon>
        <taxon>Hexapoda</taxon>
        <taxon>Insecta</taxon>
        <taxon>Pterygota</taxon>
        <taxon>Neoptera</taxon>
        <taxon>Paraneoptera</taxon>
        <taxon>Hemiptera</taxon>
        <taxon>Sternorrhyncha</taxon>
        <taxon>Aphidomorpha</taxon>
        <taxon>Aphidoidea</taxon>
        <taxon>Aphididae</taxon>
        <taxon>Aphidini</taxon>
        <taxon>Aphis</taxon>
        <taxon>Aphis</taxon>
    </lineage>
</organism>
<dbReference type="OrthoDB" id="6343797at2759"/>
<name>A0A6G0TBS2_APHGL</name>
<keyword evidence="2" id="KW-1185">Reference proteome</keyword>
<dbReference type="PANTHER" id="PTHR46585">
    <property type="entry name" value="INTEGRASE CORE DOMAIN CONTAINING PROTEIN"/>
    <property type="match status" value="1"/>
</dbReference>
<proteinExistence type="predicted"/>
<gene>
    <name evidence="1" type="ORF">AGLY_011530</name>
</gene>
<dbReference type="AlphaFoldDB" id="A0A6G0TBS2"/>
<evidence type="ECO:0000313" key="1">
    <source>
        <dbReference type="EMBL" id="KAE9530068.1"/>
    </source>
</evidence>
<reference evidence="1 2" key="1">
    <citation type="submission" date="2019-08" db="EMBL/GenBank/DDBJ databases">
        <title>The genome of the soybean aphid Biotype 1, its phylome, world population structure and adaptation to the North American continent.</title>
        <authorList>
            <person name="Giordano R."/>
            <person name="Donthu R.K."/>
            <person name="Hernandez A.G."/>
            <person name="Wright C.L."/>
            <person name="Zimin A.V."/>
        </authorList>
    </citation>
    <scope>NUCLEOTIDE SEQUENCE [LARGE SCALE GENOMIC DNA]</scope>
    <source>
        <tissue evidence="1">Whole aphids</tissue>
    </source>
</reference>
<comment type="caution">
    <text evidence="1">The sequence shown here is derived from an EMBL/GenBank/DDBJ whole genome shotgun (WGS) entry which is preliminary data.</text>
</comment>
<evidence type="ECO:0000313" key="2">
    <source>
        <dbReference type="Proteomes" id="UP000475862"/>
    </source>
</evidence>
<protein>
    <submittedName>
        <fullName evidence="1">Uncharacterized protein</fullName>
    </submittedName>
</protein>
<sequence>MNKYHIRRYSTYSSIKAVYNYNNTKHSTIKCSPHKAQINQVTIKRKTLQINTSNKLKFKINDKVRISNKGYTPNWTTEVFTISKILNTDPLTYQLKDSSNNIILGYFYTQELKKKHFFPTPFSLNDVNRSNLTLVCFNIQSNANPGAVIKCEASSLSVCKQRSLQFSKTSEILSSDKLSASELRDSDIKRNVYNVIIYFYYRHHRYQTFQVSQLSYSLYSLLMIT</sequence>
<dbReference type="EMBL" id="VYZN01000043">
    <property type="protein sequence ID" value="KAE9530068.1"/>
    <property type="molecule type" value="Genomic_DNA"/>
</dbReference>